<feature type="domain" description="Periplasmic binding protein" evidence="4">
    <location>
        <begin position="34"/>
        <end position="281"/>
    </location>
</feature>
<feature type="signal peptide" evidence="3">
    <location>
        <begin position="1"/>
        <end position="23"/>
    </location>
</feature>
<dbReference type="InterPro" id="IPR028082">
    <property type="entry name" value="Peripla_BP_I"/>
</dbReference>
<dbReference type="InterPro" id="IPR050555">
    <property type="entry name" value="Bact_Solute-Bind_Prot2"/>
</dbReference>
<keyword evidence="6" id="KW-1185">Reference proteome</keyword>
<comment type="similarity">
    <text evidence="2">Belongs to the bacterial solute-binding protein 2 family.</text>
</comment>
<dbReference type="EMBL" id="CP141614">
    <property type="protein sequence ID" value="WRP14353.1"/>
    <property type="molecule type" value="Genomic_DNA"/>
</dbReference>
<proteinExistence type="inferred from homology"/>
<sequence length="333" mass="35398">MRRVGVGLLVAAMLLAAVGVVSAAEPIRIGVLGKSVHPYWDVVRNGTMAAAALFPDVEVTFFVPQTEDIGRQIDVMESWIAQGFDGISVAPSDPAALAPVIRRALEAGIHVITNDTDAPGTGRLLYLGTGNYNAGFAAGKAMAELLGGSGEVAILTGSLTALNSLERIQGFRDALRGTGIRIVEPVLNDNEDTFRATDLATTAILNNPGLRGIFGVYAASTTGAAEAVRSTRTQDRVVVVGFDTLDSHLEALENGYLDAVVGQKQYFMGYNSVVLLYLMAKTGRDNVLSLLPRTEDGDIFVDTGVDVVTRDNLHAYVQELDRLGIPHAFVPSR</sequence>
<reference evidence="6" key="1">
    <citation type="submission" date="2023-12" db="EMBL/GenBank/DDBJ databases">
        <title>Novel isolates from deep terrestrial aquifers shed light on the physiology and ecology of the class Limnochordia.</title>
        <authorList>
            <person name="Karnachuk O.V."/>
            <person name="Lukina A.P."/>
            <person name="Avakyan M.R."/>
            <person name="Kadnikov V."/>
            <person name="Begmatov S."/>
            <person name="Beletsky A.V."/>
            <person name="Mardanov A.V."/>
            <person name="Ravin N.V."/>
        </authorList>
    </citation>
    <scope>NUCLEOTIDE SEQUENCE [LARGE SCALE GENOMIC DNA]</scope>
    <source>
        <strain evidence="6">LN</strain>
    </source>
</reference>
<dbReference type="RefSeq" id="WP_324668669.1">
    <property type="nucleotide sequence ID" value="NZ_CP141614.1"/>
</dbReference>
<dbReference type="PANTHER" id="PTHR30036">
    <property type="entry name" value="D-XYLOSE-BINDING PERIPLASMIC PROTEIN"/>
    <property type="match status" value="1"/>
</dbReference>
<keyword evidence="3" id="KW-0732">Signal</keyword>
<dbReference type="Gene3D" id="3.40.50.2300">
    <property type="match status" value="2"/>
</dbReference>
<protein>
    <submittedName>
        <fullName evidence="5">Sugar-binding protein</fullName>
    </submittedName>
</protein>
<evidence type="ECO:0000313" key="5">
    <source>
        <dbReference type="EMBL" id="WRP14353.1"/>
    </source>
</evidence>
<dbReference type="InterPro" id="IPR025997">
    <property type="entry name" value="SBP_2_dom"/>
</dbReference>
<dbReference type="CDD" id="cd06314">
    <property type="entry name" value="PBP1_tmGBP"/>
    <property type="match status" value="1"/>
</dbReference>
<dbReference type="SUPFAM" id="SSF53822">
    <property type="entry name" value="Periplasmic binding protein-like I"/>
    <property type="match status" value="1"/>
</dbReference>
<evidence type="ECO:0000256" key="2">
    <source>
        <dbReference type="ARBA" id="ARBA00007639"/>
    </source>
</evidence>
<accession>A0ABZ1BPF6</accession>
<evidence type="ECO:0000256" key="1">
    <source>
        <dbReference type="ARBA" id="ARBA00004196"/>
    </source>
</evidence>
<dbReference type="Pfam" id="PF13407">
    <property type="entry name" value="Peripla_BP_4"/>
    <property type="match status" value="1"/>
</dbReference>
<evidence type="ECO:0000259" key="4">
    <source>
        <dbReference type="Pfam" id="PF13407"/>
    </source>
</evidence>
<comment type="subcellular location">
    <subcellularLocation>
        <location evidence="1">Cell envelope</location>
    </subcellularLocation>
</comment>
<evidence type="ECO:0000313" key="6">
    <source>
        <dbReference type="Proteomes" id="UP001333102"/>
    </source>
</evidence>
<gene>
    <name evidence="5" type="ORF">VLY81_13175</name>
</gene>
<dbReference type="PANTHER" id="PTHR30036:SF7">
    <property type="entry name" value="ABC TRANSPORTER PERIPLASMIC-BINDING PROTEIN YPHF"/>
    <property type="match status" value="1"/>
</dbReference>
<name>A0ABZ1BPF6_9FIRM</name>
<evidence type="ECO:0000256" key="3">
    <source>
        <dbReference type="SAM" id="SignalP"/>
    </source>
</evidence>
<organism evidence="5 6">
    <name type="scientific">Geochorda subterranea</name>
    <dbReference type="NCBI Taxonomy" id="3109564"/>
    <lineage>
        <taxon>Bacteria</taxon>
        <taxon>Bacillati</taxon>
        <taxon>Bacillota</taxon>
        <taxon>Limnochordia</taxon>
        <taxon>Limnochordales</taxon>
        <taxon>Geochordaceae</taxon>
        <taxon>Geochorda</taxon>
    </lineage>
</organism>
<dbReference type="Proteomes" id="UP001333102">
    <property type="component" value="Chromosome"/>
</dbReference>
<feature type="chain" id="PRO_5046331209" evidence="3">
    <location>
        <begin position="24"/>
        <end position="333"/>
    </location>
</feature>